<evidence type="ECO:0000313" key="2">
    <source>
        <dbReference type="EMBL" id="DAE13491.1"/>
    </source>
</evidence>
<organism evidence="2">
    <name type="scientific">Siphoviridae sp. ctVif31</name>
    <dbReference type="NCBI Taxonomy" id="2825532"/>
    <lineage>
        <taxon>Viruses</taxon>
        <taxon>Duplodnaviria</taxon>
        <taxon>Heunggongvirae</taxon>
        <taxon>Uroviricota</taxon>
        <taxon>Caudoviricetes</taxon>
    </lineage>
</organism>
<feature type="region of interest" description="Disordered" evidence="1">
    <location>
        <begin position="495"/>
        <end position="524"/>
    </location>
</feature>
<dbReference type="EMBL" id="BK015567">
    <property type="protein sequence ID" value="DAE13491.1"/>
    <property type="molecule type" value="Genomic_DNA"/>
</dbReference>
<reference evidence="2" key="1">
    <citation type="journal article" date="2021" name="Proc. Natl. Acad. Sci. U.S.A.">
        <title>A Catalog of Tens of Thousands of Viruses from Human Metagenomes Reveals Hidden Associations with Chronic Diseases.</title>
        <authorList>
            <person name="Tisza M.J."/>
            <person name="Buck C.B."/>
        </authorList>
    </citation>
    <scope>NUCLEOTIDE SEQUENCE</scope>
    <source>
        <strain evidence="2">CtVif31</strain>
    </source>
</reference>
<name>A0A8S5Q424_9CAUD</name>
<sequence length="524" mass="59875">MIPPICVKYKVEHWIKISSAFYFAERMVWLVRNTMNFVDLCRGEFGRKVAYTGVDRITPQNVVKVVSDTIGIHNRNRTLIDYLYRYMKGDQPILYRNKIVRPEVNNRVVENHAFETVKFKAGQICGEPIQYVCKKKKADKKINEQVDLLNDYLDEANADARNIQRAIYQSATGTSYKAILKEEDWTENGDLPPFRIFIPYPGDCYIVYSQRNGKPMLSVQILKDEDEQQYYLCYSKNQFFKIMSGKVTEYGINGFGGIPIVECPNNHDRLSDVEIAITLFDAINKYQSDRLNGVEQFVQAFMKFKNCEVDENEFLKMVKLGAISVKDTGNGCQSDVELMTAELNQSESQVAKDDIYNNMLIVEAMPNRQSNSGGDTGNAVYLRNGWDFAERDAKLVEAFTKEAEKESARIILNIIRGTSNDVNISTRDFDVKITRNPTDNMLVKAQALDYLFKNKIHPLIALITCGLFSDPQKVYEMSLPYLGTIYPELADPEAEMQKAQQLLDGKFQNPSKTEPMANSPSNEE</sequence>
<dbReference type="Pfam" id="PF05133">
    <property type="entry name" value="SPP1_portal"/>
    <property type="match status" value="1"/>
</dbReference>
<proteinExistence type="predicted"/>
<feature type="compositionally biased region" description="Polar residues" evidence="1">
    <location>
        <begin position="508"/>
        <end position="524"/>
    </location>
</feature>
<dbReference type="InterPro" id="IPR021145">
    <property type="entry name" value="Portal_protein_SPP1_Gp6-like"/>
</dbReference>
<protein>
    <submittedName>
        <fullName evidence="2">Portal</fullName>
    </submittedName>
</protein>
<evidence type="ECO:0000256" key="1">
    <source>
        <dbReference type="SAM" id="MobiDB-lite"/>
    </source>
</evidence>
<accession>A0A8S5Q424</accession>